<dbReference type="OrthoDB" id="2830at2157"/>
<accession>L0KUZ3</accession>
<dbReference type="SUPFAM" id="SSF52172">
    <property type="entry name" value="CheY-like"/>
    <property type="match status" value="1"/>
</dbReference>
<dbReference type="STRING" id="867904.Metho_1029"/>
<evidence type="ECO:0000313" key="5">
    <source>
        <dbReference type="Proteomes" id="UP000010866"/>
    </source>
</evidence>
<dbReference type="EMBL" id="CP003362">
    <property type="protein sequence ID" value="AGB49267.1"/>
    <property type="molecule type" value="Genomic_DNA"/>
</dbReference>
<evidence type="ECO:0000256" key="2">
    <source>
        <dbReference type="PROSITE-ProRule" id="PRU00169"/>
    </source>
</evidence>
<dbReference type="RefSeq" id="WP_015324433.1">
    <property type="nucleotide sequence ID" value="NC_019977.1"/>
</dbReference>
<dbReference type="KEGG" id="mhz:Metho_1029"/>
<name>L0KUZ3_METHD</name>
<reference evidence="5" key="1">
    <citation type="submission" date="2012-02" db="EMBL/GenBank/DDBJ databases">
        <title>Complete sequence of chromosome of Methanomethylovorans hollandica DSM 15978.</title>
        <authorList>
            <person name="Lucas S."/>
            <person name="Copeland A."/>
            <person name="Lapidus A."/>
            <person name="Glavina del Rio T."/>
            <person name="Dalin E."/>
            <person name="Tice H."/>
            <person name="Bruce D."/>
            <person name="Goodwin L."/>
            <person name="Pitluck S."/>
            <person name="Peters L."/>
            <person name="Mikhailova N."/>
            <person name="Held B."/>
            <person name="Kyrpides N."/>
            <person name="Mavromatis K."/>
            <person name="Ivanova N."/>
            <person name="Brettin T."/>
            <person name="Detter J.C."/>
            <person name="Han C."/>
            <person name="Larimer F."/>
            <person name="Land M."/>
            <person name="Hauser L."/>
            <person name="Markowitz V."/>
            <person name="Cheng J.-F."/>
            <person name="Hugenholtz P."/>
            <person name="Woyke T."/>
            <person name="Wu D."/>
            <person name="Spring S."/>
            <person name="Schroeder M."/>
            <person name="Brambilla E."/>
            <person name="Klenk H.-P."/>
            <person name="Eisen J.A."/>
        </authorList>
    </citation>
    <scope>NUCLEOTIDE SEQUENCE [LARGE SCALE GENOMIC DNA]</scope>
    <source>
        <strain evidence="5">DSM 15978 / NBRC 107637 / DMS1</strain>
    </source>
</reference>
<sequence>MDEIKILVVEDENIIALNIKKKLKSFGYEIPAIASTGEEAVKMAEIILPDLILMDIMLKGDMDGVEAAKEIRKHFDIPIIYLTAYSDDKVLERAKITEPYAYIVKPFKANDLRSNIEMTLYRHSVEKEDKRKKASLEGRI</sequence>
<organism evidence="4 5">
    <name type="scientific">Methanomethylovorans hollandica (strain DSM 15978 / NBRC 107637 / DMS1)</name>
    <dbReference type="NCBI Taxonomy" id="867904"/>
    <lineage>
        <taxon>Archaea</taxon>
        <taxon>Methanobacteriati</taxon>
        <taxon>Methanobacteriota</taxon>
        <taxon>Stenosarchaea group</taxon>
        <taxon>Methanomicrobia</taxon>
        <taxon>Methanosarcinales</taxon>
        <taxon>Methanosarcinaceae</taxon>
        <taxon>Methanomethylovorans</taxon>
    </lineage>
</organism>
<dbReference type="PANTHER" id="PTHR44591:SF3">
    <property type="entry name" value="RESPONSE REGULATORY DOMAIN-CONTAINING PROTEIN"/>
    <property type="match status" value="1"/>
</dbReference>
<dbReference type="GO" id="GO:0000160">
    <property type="term" value="P:phosphorelay signal transduction system"/>
    <property type="evidence" value="ECO:0007669"/>
    <property type="project" value="InterPro"/>
</dbReference>
<protein>
    <submittedName>
        <fullName evidence="4">CheY-like receiver domain-containing protein</fullName>
    </submittedName>
</protein>
<feature type="domain" description="Response regulatory" evidence="3">
    <location>
        <begin position="5"/>
        <end position="120"/>
    </location>
</feature>
<evidence type="ECO:0000259" key="3">
    <source>
        <dbReference type="PROSITE" id="PS50110"/>
    </source>
</evidence>
<dbReference type="GeneID" id="14406838"/>
<dbReference type="InterPro" id="IPR001789">
    <property type="entry name" value="Sig_transdc_resp-reg_receiver"/>
</dbReference>
<dbReference type="HOGENOM" id="CLU_000445_69_11_2"/>
<dbReference type="Proteomes" id="UP000010866">
    <property type="component" value="Chromosome"/>
</dbReference>
<dbReference type="CDD" id="cd17534">
    <property type="entry name" value="REC_DC-like"/>
    <property type="match status" value="1"/>
</dbReference>
<proteinExistence type="predicted"/>
<gene>
    <name evidence="4" type="ordered locus">Metho_1029</name>
</gene>
<dbReference type="SMART" id="SM00448">
    <property type="entry name" value="REC"/>
    <property type="match status" value="1"/>
</dbReference>
<evidence type="ECO:0000313" key="4">
    <source>
        <dbReference type="EMBL" id="AGB49267.1"/>
    </source>
</evidence>
<dbReference type="PROSITE" id="PS50110">
    <property type="entry name" value="RESPONSE_REGULATORY"/>
    <property type="match status" value="1"/>
</dbReference>
<dbReference type="InterPro" id="IPR011006">
    <property type="entry name" value="CheY-like_superfamily"/>
</dbReference>
<dbReference type="Pfam" id="PF00072">
    <property type="entry name" value="Response_reg"/>
    <property type="match status" value="1"/>
</dbReference>
<keyword evidence="1 2" id="KW-0597">Phosphoprotein</keyword>
<keyword evidence="5" id="KW-1185">Reference proteome</keyword>
<evidence type="ECO:0000256" key="1">
    <source>
        <dbReference type="ARBA" id="ARBA00022553"/>
    </source>
</evidence>
<dbReference type="InterPro" id="IPR050595">
    <property type="entry name" value="Bact_response_regulator"/>
</dbReference>
<dbReference type="PANTHER" id="PTHR44591">
    <property type="entry name" value="STRESS RESPONSE REGULATOR PROTEIN 1"/>
    <property type="match status" value="1"/>
</dbReference>
<feature type="modified residue" description="4-aspartylphosphate" evidence="2">
    <location>
        <position position="55"/>
    </location>
</feature>
<dbReference type="AlphaFoldDB" id="L0KUZ3"/>
<dbReference type="Gene3D" id="3.40.50.2300">
    <property type="match status" value="1"/>
</dbReference>